<sequence>MVWNEVDGRLEFSDAAGRGFSEVDFAVTKLNSDADLGAGIADLVAGQEEIVGQPSDSFFNEGAGFDIITNFQIDGTDELQLGYGNDILADGVYDDIAAIEDVANGIVTFNAGTTTLEEKLTAVFEALADSNDAAAFVFEDNTYVVQGDGVTGMQDTDIVVQLAGVADLTDVVLGDILI</sequence>
<name>A0A1H3N669_9PROT</name>
<dbReference type="AlphaFoldDB" id="A0A1H3N669"/>
<gene>
    <name evidence="1" type="ORF">SAMN05421881_106812</name>
</gene>
<reference evidence="1 2" key="1">
    <citation type="submission" date="2016-10" db="EMBL/GenBank/DDBJ databases">
        <authorList>
            <person name="de Groot N.N."/>
        </authorList>
    </citation>
    <scope>NUCLEOTIDE SEQUENCE [LARGE SCALE GENOMIC DNA]</scope>
    <source>
        <strain evidence="1 2">Nm1</strain>
    </source>
</reference>
<protein>
    <submittedName>
        <fullName evidence="1">Uncharacterized protein</fullName>
    </submittedName>
</protein>
<dbReference type="STRING" id="44576.SAMN05421881_106812"/>
<dbReference type="EMBL" id="FNOY01000068">
    <property type="protein sequence ID" value="SDY84318.1"/>
    <property type="molecule type" value="Genomic_DNA"/>
</dbReference>
<dbReference type="Proteomes" id="UP000198640">
    <property type="component" value="Unassembled WGS sequence"/>
</dbReference>
<proteinExistence type="predicted"/>
<evidence type="ECO:0000313" key="2">
    <source>
        <dbReference type="Proteomes" id="UP000198640"/>
    </source>
</evidence>
<organism evidence="1 2">
    <name type="scientific">Nitrosomonas halophila</name>
    <dbReference type="NCBI Taxonomy" id="44576"/>
    <lineage>
        <taxon>Bacteria</taxon>
        <taxon>Pseudomonadati</taxon>
        <taxon>Pseudomonadota</taxon>
        <taxon>Betaproteobacteria</taxon>
        <taxon>Nitrosomonadales</taxon>
        <taxon>Nitrosomonadaceae</taxon>
        <taxon>Nitrosomonas</taxon>
    </lineage>
</organism>
<dbReference type="RefSeq" id="WP_090415561.1">
    <property type="nucleotide sequence ID" value="NZ_FNOY01000068.1"/>
</dbReference>
<keyword evidence="2" id="KW-1185">Reference proteome</keyword>
<accession>A0A1H3N669</accession>
<evidence type="ECO:0000313" key="1">
    <source>
        <dbReference type="EMBL" id="SDY84318.1"/>
    </source>
</evidence>